<dbReference type="EMBL" id="CP060286">
    <property type="protein sequence ID" value="QNK41546.1"/>
    <property type="molecule type" value="Genomic_DNA"/>
</dbReference>
<evidence type="ECO:0000313" key="3">
    <source>
        <dbReference type="Proteomes" id="UP000515909"/>
    </source>
</evidence>
<evidence type="ECO:0000313" key="2">
    <source>
        <dbReference type="EMBL" id="QNK41546.1"/>
    </source>
</evidence>
<protein>
    <recommendedName>
        <fullName evidence="4">Type II secretion system protein GspF domain-containing protein</fullName>
    </recommendedName>
</protein>
<gene>
    <name evidence="2" type="ORF">HCR03_04590</name>
</gene>
<keyword evidence="1" id="KW-1133">Transmembrane helix</keyword>
<dbReference type="Proteomes" id="UP000515909">
    <property type="component" value="Chromosome"/>
</dbReference>
<dbReference type="RefSeq" id="WP_187036857.1">
    <property type="nucleotide sequence ID" value="NZ_CP060286.1"/>
</dbReference>
<keyword evidence="1" id="KW-0472">Membrane</keyword>
<keyword evidence="1" id="KW-0812">Transmembrane</keyword>
<feature type="transmembrane region" description="Helical" evidence="1">
    <location>
        <begin position="44"/>
        <end position="63"/>
    </location>
</feature>
<evidence type="ECO:0000256" key="1">
    <source>
        <dbReference type="SAM" id="Phobius"/>
    </source>
</evidence>
<feature type="transmembrane region" description="Helical" evidence="1">
    <location>
        <begin position="245"/>
        <end position="265"/>
    </location>
</feature>
<proteinExistence type="predicted"/>
<feature type="transmembrane region" description="Helical" evidence="1">
    <location>
        <begin position="215"/>
        <end position="233"/>
    </location>
</feature>
<sequence>MKRKILQSHPAKKPKGIRKVFHSIQNLVIDAKTILAVTNRSAKFASLCTLSLAFLIAGIFVASLMGNAYMMPVLAVGFALIPFLYILLSSFGYKKKLNAELETALSIVTAEYIRTEDIVSAIQESLDSCRSPVKEVFQEFVGNVTSVNANVVLALEQMKGKIDSDVFREWVDEVILCQRDRTQKSTLTPIVRKFSEMRTVAGDLNLKLYEPFRNWLIMALALFSVPVLLYALNADWGNLLMHTQAGQIILAVDAAVFFFALIRVIRQTRPIEFRR</sequence>
<name>A0A7G8TD55_9FIRM</name>
<dbReference type="AlphaFoldDB" id="A0A7G8TD55"/>
<feature type="transmembrane region" description="Helical" evidence="1">
    <location>
        <begin position="69"/>
        <end position="88"/>
    </location>
</feature>
<organism evidence="2 3">
    <name type="scientific">Caproicibacter fermentans</name>
    <dbReference type="NCBI Taxonomy" id="2576756"/>
    <lineage>
        <taxon>Bacteria</taxon>
        <taxon>Bacillati</taxon>
        <taxon>Bacillota</taxon>
        <taxon>Clostridia</taxon>
        <taxon>Eubacteriales</taxon>
        <taxon>Acutalibacteraceae</taxon>
        <taxon>Caproicibacter</taxon>
    </lineage>
</organism>
<accession>A0A7G8TD55</accession>
<evidence type="ECO:0008006" key="4">
    <source>
        <dbReference type="Google" id="ProtNLM"/>
    </source>
</evidence>
<reference evidence="2 3" key="1">
    <citation type="submission" date="2020-08" db="EMBL/GenBank/DDBJ databases">
        <title>The isolate Caproiciproducens sp. 7D4C2 produces n-caproate at mildly acidic conditions from hexoses: genome and rBOX comparison with related strains and chain-elongating bacteria.</title>
        <authorList>
            <person name="Esquivel-Elizondo S."/>
            <person name="Bagci C."/>
            <person name="Temovska M."/>
            <person name="Jeon B.S."/>
            <person name="Bessarab I."/>
            <person name="Williams R.B.H."/>
            <person name="Huson D.H."/>
            <person name="Angenent L.T."/>
        </authorList>
    </citation>
    <scope>NUCLEOTIDE SEQUENCE [LARGE SCALE GENOMIC DNA]</scope>
    <source>
        <strain evidence="2 3">7D4C2</strain>
    </source>
</reference>
<dbReference type="KEGG" id="cfem:HCR03_04590"/>